<dbReference type="Gene3D" id="3.40.50.2300">
    <property type="match status" value="1"/>
</dbReference>
<evidence type="ECO:0000259" key="3">
    <source>
        <dbReference type="PROSITE" id="PS50110"/>
    </source>
</evidence>
<evidence type="ECO:0000313" key="4">
    <source>
        <dbReference type="EMBL" id="VVC75906.1"/>
    </source>
</evidence>
<dbReference type="InterPro" id="IPR001789">
    <property type="entry name" value="Sig_transdc_resp-reg_receiver"/>
</dbReference>
<dbReference type="OrthoDB" id="5700660at2"/>
<keyword evidence="4" id="KW-0808">Transferase</keyword>
<protein>
    <submittedName>
        <fullName evidence="4">Sporulation initiation phosphotransferase F</fullName>
    </submittedName>
</protein>
<keyword evidence="1 2" id="KW-0597">Phosphoprotein</keyword>
<organism evidence="4 5">
    <name type="scientific">Aquicella siphonis</name>
    <dbReference type="NCBI Taxonomy" id="254247"/>
    <lineage>
        <taxon>Bacteria</taxon>
        <taxon>Pseudomonadati</taxon>
        <taxon>Pseudomonadota</taxon>
        <taxon>Gammaproteobacteria</taxon>
        <taxon>Legionellales</taxon>
        <taxon>Coxiellaceae</taxon>
        <taxon>Aquicella</taxon>
    </lineage>
</organism>
<dbReference type="EMBL" id="LR699119">
    <property type="protein sequence ID" value="VVC75906.1"/>
    <property type="molecule type" value="Genomic_DNA"/>
</dbReference>
<name>A0A5E4PHV0_9COXI</name>
<evidence type="ECO:0000256" key="1">
    <source>
        <dbReference type="ARBA" id="ARBA00022553"/>
    </source>
</evidence>
<dbReference type="InterPro" id="IPR011006">
    <property type="entry name" value="CheY-like_superfamily"/>
</dbReference>
<proteinExistence type="predicted"/>
<dbReference type="SMART" id="SM00448">
    <property type="entry name" value="REC"/>
    <property type="match status" value="1"/>
</dbReference>
<dbReference type="GO" id="GO:0000160">
    <property type="term" value="P:phosphorelay signal transduction system"/>
    <property type="evidence" value="ECO:0007669"/>
    <property type="project" value="InterPro"/>
</dbReference>
<dbReference type="InterPro" id="IPR050595">
    <property type="entry name" value="Bact_response_regulator"/>
</dbReference>
<gene>
    <name evidence="4" type="primary">spo0F</name>
    <name evidence="4" type="ORF">AQUSIP_12070</name>
</gene>
<feature type="domain" description="Response regulatory" evidence="3">
    <location>
        <begin position="3"/>
        <end position="120"/>
    </location>
</feature>
<dbReference type="Pfam" id="PF00072">
    <property type="entry name" value="Response_reg"/>
    <property type="match status" value="1"/>
</dbReference>
<dbReference type="SUPFAM" id="SSF52172">
    <property type="entry name" value="CheY-like"/>
    <property type="match status" value="1"/>
</dbReference>
<sequence>MAKILLVEDDDLVRDMLTQVLQRASHQVTCAANGEEATEYLQKDEPDIMVTDIIMPKKSGITLISEVKNRHPNLEIIAISGGGRMDPTGYLDLSETLGASVSFEKPIDNTALLMAIDLLLHGKKERINH</sequence>
<dbReference type="KEGG" id="asip:AQUSIP_12070"/>
<evidence type="ECO:0000313" key="5">
    <source>
        <dbReference type="Proteomes" id="UP000324194"/>
    </source>
</evidence>
<evidence type="ECO:0000256" key="2">
    <source>
        <dbReference type="PROSITE-ProRule" id="PRU00169"/>
    </source>
</evidence>
<accession>A0A5E4PHV0</accession>
<keyword evidence="5" id="KW-1185">Reference proteome</keyword>
<dbReference type="AlphaFoldDB" id="A0A5E4PHV0"/>
<dbReference type="GO" id="GO:0016740">
    <property type="term" value="F:transferase activity"/>
    <property type="evidence" value="ECO:0007669"/>
    <property type="project" value="UniProtKB-KW"/>
</dbReference>
<dbReference type="PANTHER" id="PTHR44591:SF3">
    <property type="entry name" value="RESPONSE REGULATORY DOMAIN-CONTAINING PROTEIN"/>
    <property type="match status" value="1"/>
</dbReference>
<dbReference type="PANTHER" id="PTHR44591">
    <property type="entry name" value="STRESS RESPONSE REGULATOR PROTEIN 1"/>
    <property type="match status" value="1"/>
</dbReference>
<reference evidence="4 5" key="1">
    <citation type="submission" date="2019-08" db="EMBL/GenBank/DDBJ databases">
        <authorList>
            <person name="Guy L."/>
        </authorList>
    </citation>
    <scope>NUCLEOTIDE SEQUENCE [LARGE SCALE GENOMIC DNA]</scope>
    <source>
        <strain evidence="4 5">SGT-108</strain>
    </source>
</reference>
<dbReference type="PROSITE" id="PS50110">
    <property type="entry name" value="RESPONSE_REGULATORY"/>
    <property type="match status" value="1"/>
</dbReference>
<dbReference type="RefSeq" id="WP_148339173.1">
    <property type="nucleotide sequence ID" value="NZ_LR699119.1"/>
</dbReference>
<feature type="modified residue" description="4-aspartylphosphate" evidence="2">
    <location>
        <position position="52"/>
    </location>
</feature>
<dbReference type="Proteomes" id="UP000324194">
    <property type="component" value="Chromosome 1"/>
</dbReference>